<dbReference type="PROSITE" id="PS51832">
    <property type="entry name" value="HD_GYP"/>
    <property type="match status" value="1"/>
</dbReference>
<evidence type="ECO:0000313" key="4">
    <source>
        <dbReference type="EMBL" id="MFD2096065.1"/>
    </source>
</evidence>
<accession>A0ABW4XM12</accession>
<dbReference type="SMART" id="SM00471">
    <property type="entry name" value="HDc"/>
    <property type="match status" value="1"/>
</dbReference>
<comment type="caution">
    <text evidence="4">The sequence shown here is derived from an EMBL/GenBank/DDBJ whole genome shotgun (WGS) entry which is preliminary data.</text>
</comment>
<dbReference type="InterPro" id="IPR001789">
    <property type="entry name" value="Sig_transdc_resp-reg_receiver"/>
</dbReference>
<sequence>MEDTLLFSDEPEDTEVPKPSEDSYWHVLVADDEPAVHQITQMVIDGMEVKGRKVKLIAAYTGAEALKVMTERDDIALALLDVVMESPTAGLDCAREIRETLKNCYTRLVLRTGQPGQAPEEQVIRDYDINDYKDKTELTSTKLKTLIYSTIRSYRDICTVNQSRKGLRRVIDAISEVNESHTLKTLASAILDQIINLLNLRSDAICCRQLSAYAASIQDGRYHVLATSGELDQYQDVTSIEELPAEVAEAFNQATKQQGSFSTDKYYVCYKRSHMGAENLLYLEYRGELNDLDRQLLEIYSTNVGLTYENLLIREEIEDTQRELVYILGEAVEGRSKETGAHVKRVAKLSHFIALKYGLDEDVADLIKYASPLHDVGKIGIPDSVLNKPGKLDNEEWATMQTHALFGETLLARSDKRILKVASVIAGQHHEHWNGKGYPKGLAGEEINIAARITAICDVMDALASTRCYKDAWDYDRIVALLKEQRGQQFEPKLVDIVLDNFDEIKAIRARYPDTE</sequence>
<evidence type="ECO:0000313" key="5">
    <source>
        <dbReference type="Proteomes" id="UP001597380"/>
    </source>
</evidence>
<evidence type="ECO:0000259" key="3">
    <source>
        <dbReference type="PROSITE" id="PS51832"/>
    </source>
</evidence>
<dbReference type="PROSITE" id="PS50110">
    <property type="entry name" value="RESPONSE_REGULATORY"/>
    <property type="match status" value="1"/>
</dbReference>
<dbReference type="Gene3D" id="1.10.3210.10">
    <property type="entry name" value="Hypothetical protein af1432"/>
    <property type="match status" value="1"/>
</dbReference>
<name>A0ABW4XM12_9GAMM</name>
<dbReference type="InterPro" id="IPR052020">
    <property type="entry name" value="Cyclic_di-GMP/3'3'-cGAMP_PDE"/>
</dbReference>
<protein>
    <submittedName>
        <fullName evidence="4">DUF3369 domain-containing protein</fullName>
    </submittedName>
</protein>
<evidence type="ECO:0000259" key="2">
    <source>
        <dbReference type="PROSITE" id="PS50110"/>
    </source>
</evidence>
<dbReference type="Proteomes" id="UP001597380">
    <property type="component" value="Unassembled WGS sequence"/>
</dbReference>
<gene>
    <name evidence="4" type="ORF">ACFSJ3_08720</name>
</gene>
<dbReference type="SUPFAM" id="SSF52172">
    <property type="entry name" value="CheY-like"/>
    <property type="match status" value="1"/>
</dbReference>
<dbReference type="InterPro" id="IPR037522">
    <property type="entry name" value="HD_GYP_dom"/>
</dbReference>
<dbReference type="RefSeq" id="WP_345341040.1">
    <property type="nucleotide sequence ID" value="NZ_BAABLI010000017.1"/>
</dbReference>
<dbReference type="InterPro" id="IPR003607">
    <property type="entry name" value="HD/PDEase_dom"/>
</dbReference>
<reference evidence="5" key="1">
    <citation type="journal article" date="2019" name="Int. J. Syst. Evol. Microbiol.">
        <title>The Global Catalogue of Microorganisms (GCM) 10K type strain sequencing project: providing services to taxonomists for standard genome sequencing and annotation.</title>
        <authorList>
            <consortium name="The Broad Institute Genomics Platform"/>
            <consortium name="The Broad Institute Genome Sequencing Center for Infectious Disease"/>
            <person name="Wu L."/>
            <person name="Ma J."/>
        </authorList>
    </citation>
    <scope>NUCLEOTIDE SEQUENCE [LARGE SCALE GENOMIC DNA]</scope>
    <source>
        <strain evidence="5">CGMCC 1.10992</strain>
    </source>
</reference>
<dbReference type="PANTHER" id="PTHR45228:SF9">
    <property type="entry name" value="3'3'-CGAMP-SPECIFIC PHOSPHODIESTERASE 2"/>
    <property type="match status" value="1"/>
</dbReference>
<feature type="domain" description="HD-GYP" evidence="3">
    <location>
        <begin position="317"/>
        <end position="514"/>
    </location>
</feature>
<keyword evidence="1" id="KW-0597">Phosphoprotein</keyword>
<dbReference type="SUPFAM" id="SSF109604">
    <property type="entry name" value="HD-domain/PDEase-like"/>
    <property type="match status" value="1"/>
</dbReference>
<dbReference type="PANTHER" id="PTHR45228">
    <property type="entry name" value="CYCLIC DI-GMP PHOSPHODIESTERASE TM_0186-RELATED"/>
    <property type="match status" value="1"/>
</dbReference>
<dbReference type="Pfam" id="PF13487">
    <property type="entry name" value="HD_5"/>
    <property type="match status" value="1"/>
</dbReference>
<evidence type="ECO:0000256" key="1">
    <source>
        <dbReference type="PROSITE-ProRule" id="PRU00169"/>
    </source>
</evidence>
<feature type="modified residue" description="4-aspartylphosphate" evidence="1">
    <location>
        <position position="81"/>
    </location>
</feature>
<dbReference type="EMBL" id="JBHUHT010000011">
    <property type="protein sequence ID" value="MFD2096065.1"/>
    <property type="molecule type" value="Genomic_DNA"/>
</dbReference>
<organism evidence="4 5">
    <name type="scientific">Corallincola platygyrae</name>
    <dbReference type="NCBI Taxonomy" id="1193278"/>
    <lineage>
        <taxon>Bacteria</taxon>
        <taxon>Pseudomonadati</taxon>
        <taxon>Pseudomonadota</taxon>
        <taxon>Gammaproteobacteria</taxon>
        <taxon>Alteromonadales</taxon>
        <taxon>Psychromonadaceae</taxon>
        <taxon>Corallincola</taxon>
    </lineage>
</organism>
<dbReference type="Pfam" id="PF11849">
    <property type="entry name" value="DUF3369"/>
    <property type="match status" value="1"/>
</dbReference>
<keyword evidence="5" id="KW-1185">Reference proteome</keyword>
<feature type="domain" description="Response regulatory" evidence="2">
    <location>
        <begin position="26"/>
        <end position="150"/>
    </location>
</feature>
<dbReference type="CDD" id="cd00077">
    <property type="entry name" value="HDc"/>
    <property type="match status" value="1"/>
</dbReference>
<dbReference type="InterPro" id="IPR011006">
    <property type="entry name" value="CheY-like_superfamily"/>
</dbReference>
<dbReference type="Gene3D" id="3.40.50.2300">
    <property type="match status" value="1"/>
</dbReference>
<dbReference type="InterPro" id="IPR021800">
    <property type="entry name" value="DUF3369"/>
</dbReference>
<proteinExistence type="predicted"/>